<sequence length="68" mass="7247">MQSPCVGICQLNADQLCVGCGRSLSEIAEWARATADRQRRIKAEAARRLAILQAVSDAASPSSGCKEQ</sequence>
<dbReference type="Proteomes" id="UP000003704">
    <property type="component" value="Unassembled WGS sequence"/>
</dbReference>
<evidence type="ECO:0000313" key="1">
    <source>
        <dbReference type="EMBL" id="EIT68114.1"/>
    </source>
</evidence>
<organism evidence="1 2">
    <name type="scientific">Hydrocarboniphaga effusa AP103</name>
    <dbReference type="NCBI Taxonomy" id="1172194"/>
    <lineage>
        <taxon>Bacteria</taxon>
        <taxon>Pseudomonadati</taxon>
        <taxon>Pseudomonadota</taxon>
        <taxon>Gammaproteobacteria</taxon>
        <taxon>Nevskiales</taxon>
        <taxon>Nevskiaceae</taxon>
        <taxon>Hydrocarboniphaga</taxon>
    </lineage>
</organism>
<dbReference type="Pfam" id="PF06945">
    <property type="entry name" value="DUF1289"/>
    <property type="match status" value="1"/>
</dbReference>
<dbReference type="AlphaFoldDB" id="I7Z8H4"/>
<keyword evidence="2" id="KW-1185">Reference proteome</keyword>
<protein>
    <recommendedName>
        <fullName evidence="3">Fe-S protein</fullName>
    </recommendedName>
</protein>
<dbReference type="PANTHER" id="PTHR35175:SF2">
    <property type="entry name" value="DUF1289 DOMAIN-CONTAINING PROTEIN"/>
    <property type="match status" value="1"/>
</dbReference>
<dbReference type="PANTHER" id="PTHR35175">
    <property type="entry name" value="DUF1289 DOMAIN-CONTAINING PROTEIN"/>
    <property type="match status" value="1"/>
</dbReference>
<dbReference type="InterPro" id="IPR010710">
    <property type="entry name" value="DUF1289"/>
</dbReference>
<evidence type="ECO:0008006" key="3">
    <source>
        <dbReference type="Google" id="ProtNLM"/>
    </source>
</evidence>
<comment type="caution">
    <text evidence="1">The sequence shown here is derived from an EMBL/GenBank/DDBJ whole genome shotgun (WGS) entry which is preliminary data.</text>
</comment>
<accession>I7Z8H4</accession>
<proteinExistence type="predicted"/>
<dbReference type="EMBL" id="AKGD01000004">
    <property type="protein sequence ID" value="EIT68114.1"/>
    <property type="molecule type" value="Genomic_DNA"/>
</dbReference>
<gene>
    <name evidence="1" type="ORF">WQQ_45490</name>
</gene>
<dbReference type="STRING" id="1172194.WQQ_45490"/>
<name>I7Z8H4_9GAMM</name>
<reference evidence="1 2" key="1">
    <citation type="journal article" date="2012" name="J. Bacteriol.">
        <title>Genome Sequence of n-Alkane-Degrading Hydrocarboniphaga effusa Strain AP103T (ATCC BAA-332T).</title>
        <authorList>
            <person name="Chang H.K."/>
            <person name="Zylstra G.J."/>
            <person name="Chae J.C."/>
        </authorList>
    </citation>
    <scope>NUCLEOTIDE SEQUENCE [LARGE SCALE GENOMIC DNA]</scope>
    <source>
        <strain evidence="1 2">AP103</strain>
    </source>
</reference>
<evidence type="ECO:0000313" key="2">
    <source>
        <dbReference type="Proteomes" id="UP000003704"/>
    </source>
</evidence>